<dbReference type="PANTHER" id="PTHR34236">
    <property type="entry name" value="DIMETHYL SULFOXIDE REDUCTASE TRANSCRIPTIONAL ACTIVATOR"/>
    <property type="match status" value="1"/>
</dbReference>
<evidence type="ECO:0000259" key="6">
    <source>
        <dbReference type="PROSITE" id="PS50110"/>
    </source>
</evidence>
<comment type="caution">
    <text evidence="5">Lacks conserved residue(s) required for the propagation of feature annotation.</text>
</comment>
<dbReference type="Gene3D" id="3.30.450.40">
    <property type="match status" value="1"/>
</dbReference>
<dbReference type="Gene3D" id="1.10.10.10">
    <property type="entry name" value="Winged helix-like DNA-binding domain superfamily/Winged helix DNA-binding domain"/>
    <property type="match status" value="1"/>
</dbReference>
<dbReference type="Pfam" id="PF04967">
    <property type="entry name" value="HTH_10"/>
    <property type="match status" value="1"/>
</dbReference>
<dbReference type="SMART" id="SM00065">
    <property type="entry name" value="GAF"/>
    <property type="match status" value="1"/>
</dbReference>
<dbReference type="Gene3D" id="3.40.50.2300">
    <property type="match status" value="1"/>
</dbReference>
<reference evidence="7 8" key="1">
    <citation type="journal article" date="2019" name="Int. J. Syst. Evol. Microbiol.">
        <title>The Global Catalogue of Microorganisms (GCM) 10K type strain sequencing project: providing services to taxonomists for standard genome sequencing and annotation.</title>
        <authorList>
            <consortium name="The Broad Institute Genomics Platform"/>
            <consortium name="The Broad Institute Genome Sequencing Center for Infectious Disease"/>
            <person name="Wu L."/>
            <person name="Ma J."/>
        </authorList>
    </citation>
    <scope>NUCLEOTIDE SEQUENCE [LARGE SCALE GENOMIC DNA]</scope>
    <source>
        <strain evidence="7 8">JCM 16328</strain>
    </source>
</reference>
<dbReference type="SMART" id="SM00448">
    <property type="entry name" value="REC"/>
    <property type="match status" value="1"/>
</dbReference>
<dbReference type="Pfam" id="PF13185">
    <property type="entry name" value="GAF_2"/>
    <property type="match status" value="1"/>
</dbReference>
<evidence type="ECO:0000256" key="4">
    <source>
        <dbReference type="ARBA" id="ARBA00023163"/>
    </source>
</evidence>
<dbReference type="InterPro" id="IPR003018">
    <property type="entry name" value="GAF"/>
</dbReference>
<evidence type="ECO:0000256" key="2">
    <source>
        <dbReference type="ARBA" id="ARBA00022777"/>
    </source>
</evidence>
<dbReference type="InterPro" id="IPR013324">
    <property type="entry name" value="RNA_pol_sigma_r3/r4-like"/>
</dbReference>
<dbReference type="InterPro" id="IPR031803">
    <property type="entry name" value="BAT_GAF/HTH-assoc"/>
</dbReference>
<keyword evidence="2" id="KW-0418">Kinase</keyword>
<dbReference type="SUPFAM" id="SSF52172">
    <property type="entry name" value="CheY-like"/>
    <property type="match status" value="1"/>
</dbReference>
<accession>A0AAV3T7F9</accession>
<evidence type="ECO:0000256" key="1">
    <source>
        <dbReference type="ARBA" id="ARBA00022679"/>
    </source>
</evidence>
<dbReference type="InterPro" id="IPR001789">
    <property type="entry name" value="Sig_transdc_resp-reg_receiver"/>
</dbReference>
<dbReference type="RefSeq" id="WP_343772803.1">
    <property type="nucleotide sequence ID" value="NZ_BAAADV010000001.1"/>
</dbReference>
<proteinExistence type="predicted"/>
<dbReference type="InterPro" id="IPR036388">
    <property type="entry name" value="WH-like_DNA-bd_sf"/>
</dbReference>
<dbReference type="InterPro" id="IPR011006">
    <property type="entry name" value="CheY-like_superfamily"/>
</dbReference>
<dbReference type="InterPro" id="IPR007050">
    <property type="entry name" value="HTH_bacterioopsin"/>
</dbReference>
<dbReference type="AlphaFoldDB" id="A0AAV3T7F9"/>
<sequence length="560" mass="60924">MDTVTVQSVTDGERPRVLLVGPAEHVESTADELRGAQPAFAVTTATSGERARSIVGERDVDCVVCAEALPDTDGVSVLYAIRDSHPSIPVFLYASEGSEELASEAISAGVTDYVPVSLGEEQPAVLANRVINGVEKHRTETALERQRERLAAINRLHRVLEDVAVSVIETPTREEMERRVCERLVESDSYAFAWIGDVDRGTRAITPSASAGGEEGYLEDVTITADESDTGKGPAGTAVRTSEPQIVGDIATAESFEPWRETTLERGFRSAASIPITHRGSVYGVLTVYSERTNAFGGRESEILDALGDVLGHAFNAVQRKKTLMGDVLTELEFRIPELESPLVAATEERDCSIRVDRTLPAGEDEYVQYLTVEGIPPDAVRDLAAQVDSVERVSHLGAEETETEHQFEVAQSDPPLTSTVAAFGGRVRSGTVRDGEFRATVELPPDADVRSILEAVRERYADAELVAQRTTEQDAVTTGEFRSRVFEELTEKQRTALEAAYFSGFFEWPRENSGEEIAETLGVAPATFSQHIRNAERKIGDVLLDEARDDEAPEGAGDD</sequence>
<dbReference type="SUPFAM" id="SSF88659">
    <property type="entry name" value="Sigma3 and sigma4 domains of RNA polymerase sigma factors"/>
    <property type="match status" value="1"/>
</dbReference>
<dbReference type="PROSITE" id="PS50110">
    <property type="entry name" value="RESPONSE_REGULATORY"/>
    <property type="match status" value="1"/>
</dbReference>
<organism evidence="7 8">
    <name type="scientific">Natronoarchaeum mannanilyticum</name>
    <dbReference type="NCBI Taxonomy" id="926360"/>
    <lineage>
        <taxon>Archaea</taxon>
        <taxon>Methanobacteriati</taxon>
        <taxon>Methanobacteriota</taxon>
        <taxon>Stenosarchaea group</taxon>
        <taxon>Halobacteria</taxon>
        <taxon>Halobacteriales</taxon>
        <taxon>Natronoarchaeaceae</taxon>
    </lineage>
</organism>
<name>A0AAV3T7F9_9EURY</name>
<dbReference type="SUPFAM" id="SSF55781">
    <property type="entry name" value="GAF domain-like"/>
    <property type="match status" value="1"/>
</dbReference>
<dbReference type="PANTHER" id="PTHR34236:SF1">
    <property type="entry name" value="DIMETHYL SULFOXIDE REDUCTASE TRANSCRIPTIONAL ACTIVATOR"/>
    <property type="match status" value="1"/>
</dbReference>
<evidence type="ECO:0000256" key="5">
    <source>
        <dbReference type="PROSITE-ProRule" id="PRU00169"/>
    </source>
</evidence>
<evidence type="ECO:0000256" key="3">
    <source>
        <dbReference type="ARBA" id="ARBA00023015"/>
    </source>
</evidence>
<evidence type="ECO:0000313" key="8">
    <source>
        <dbReference type="Proteomes" id="UP001500420"/>
    </source>
</evidence>
<keyword evidence="4" id="KW-0804">Transcription</keyword>
<dbReference type="Pfam" id="PF15915">
    <property type="entry name" value="BAT"/>
    <property type="match status" value="1"/>
</dbReference>
<keyword evidence="8" id="KW-1185">Reference proteome</keyword>
<comment type="caution">
    <text evidence="7">The sequence shown here is derived from an EMBL/GenBank/DDBJ whole genome shotgun (WGS) entry which is preliminary data.</text>
</comment>
<keyword evidence="1" id="KW-0808">Transferase</keyword>
<dbReference type="InterPro" id="IPR029016">
    <property type="entry name" value="GAF-like_dom_sf"/>
</dbReference>
<feature type="domain" description="Response regulatory" evidence="6">
    <location>
        <begin position="16"/>
        <end position="131"/>
    </location>
</feature>
<dbReference type="Pfam" id="PF00072">
    <property type="entry name" value="Response_reg"/>
    <property type="match status" value="1"/>
</dbReference>
<gene>
    <name evidence="7" type="ORF">GCM10009020_10030</name>
</gene>
<protein>
    <recommendedName>
        <fullName evidence="6">Response regulatory domain-containing protein</fullName>
    </recommendedName>
</protein>
<dbReference type="CDD" id="cd00156">
    <property type="entry name" value="REC"/>
    <property type="match status" value="1"/>
</dbReference>
<dbReference type="GO" id="GO:0016301">
    <property type="term" value="F:kinase activity"/>
    <property type="evidence" value="ECO:0007669"/>
    <property type="project" value="UniProtKB-KW"/>
</dbReference>
<dbReference type="GO" id="GO:0000160">
    <property type="term" value="P:phosphorelay signal transduction system"/>
    <property type="evidence" value="ECO:0007669"/>
    <property type="project" value="InterPro"/>
</dbReference>
<evidence type="ECO:0000313" key="7">
    <source>
        <dbReference type="EMBL" id="GAA0666714.1"/>
    </source>
</evidence>
<dbReference type="Proteomes" id="UP001500420">
    <property type="component" value="Unassembled WGS sequence"/>
</dbReference>
<keyword evidence="3" id="KW-0805">Transcription regulation</keyword>
<dbReference type="EMBL" id="BAAADV010000001">
    <property type="protein sequence ID" value="GAA0666714.1"/>
    <property type="molecule type" value="Genomic_DNA"/>
</dbReference>